<evidence type="ECO:0000256" key="3">
    <source>
        <dbReference type="ARBA" id="ARBA00022448"/>
    </source>
</evidence>
<dbReference type="PRINTS" id="PR01036">
    <property type="entry name" value="TCRTETB"/>
</dbReference>
<comment type="similarity">
    <text evidence="2">Belongs to the major facilitator superfamily. EmrB family.</text>
</comment>
<feature type="transmembrane region" description="Helical" evidence="8">
    <location>
        <begin position="79"/>
        <end position="103"/>
    </location>
</feature>
<evidence type="ECO:0000256" key="5">
    <source>
        <dbReference type="ARBA" id="ARBA00022692"/>
    </source>
</evidence>
<accession>A0A3D9RIK7</accession>
<dbReference type="InterPro" id="IPR020846">
    <property type="entry name" value="MFS_dom"/>
</dbReference>
<feature type="transmembrane region" description="Helical" evidence="8">
    <location>
        <begin position="12"/>
        <end position="32"/>
    </location>
</feature>
<keyword evidence="11" id="KW-1185">Reference proteome</keyword>
<keyword evidence="6 8" id="KW-1133">Transmembrane helix</keyword>
<evidence type="ECO:0000256" key="8">
    <source>
        <dbReference type="SAM" id="Phobius"/>
    </source>
</evidence>
<evidence type="ECO:0000256" key="7">
    <source>
        <dbReference type="ARBA" id="ARBA00023136"/>
    </source>
</evidence>
<dbReference type="Gene3D" id="1.20.1250.20">
    <property type="entry name" value="MFS general substrate transporter like domains"/>
    <property type="match status" value="1"/>
</dbReference>
<dbReference type="Pfam" id="PF07690">
    <property type="entry name" value="MFS_1"/>
    <property type="match status" value="1"/>
</dbReference>
<feature type="transmembrane region" description="Helical" evidence="8">
    <location>
        <begin position="166"/>
        <end position="187"/>
    </location>
</feature>
<dbReference type="EMBL" id="QTTN01000023">
    <property type="protein sequence ID" value="REE78919.1"/>
    <property type="molecule type" value="Genomic_DNA"/>
</dbReference>
<dbReference type="CDD" id="cd17503">
    <property type="entry name" value="MFS_LmrB_MDR_like"/>
    <property type="match status" value="1"/>
</dbReference>
<evidence type="ECO:0000256" key="1">
    <source>
        <dbReference type="ARBA" id="ARBA00004651"/>
    </source>
</evidence>
<protein>
    <submittedName>
        <fullName evidence="10">EmrB/QacA subfamily drug resistance transporter</fullName>
    </submittedName>
</protein>
<evidence type="ECO:0000256" key="2">
    <source>
        <dbReference type="ARBA" id="ARBA00008537"/>
    </source>
</evidence>
<evidence type="ECO:0000313" key="11">
    <source>
        <dbReference type="Proteomes" id="UP000256304"/>
    </source>
</evidence>
<feature type="transmembrane region" description="Helical" evidence="8">
    <location>
        <begin position="109"/>
        <end position="130"/>
    </location>
</feature>
<dbReference type="PROSITE" id="PS50850">
    <property type="entry name" value="MFS"/>
    <property type="match status" value="1"/>
</dbReference>
<feature type="transmembrane region" description="Helical" evidence="8">
    <location>
        <begin position="458"/>
        <end position="475"/>
    </location>
</feature>
<dbReference type="GO" id="GO:0005886">
    <property type="term" value="C:plasma membrane"/>
    <property type="evidence" value="ECO:0007669"/>
    <property type="project" value="UniProtKB-SubCell"/>
</dbReference>
<feature type="domain" description="Major facilitator superfamily (MFS) profile" evidence="9">
    <location>
        <begin position="14"/>
        <end position="480"/>
    </location>
</feature>
<keyword evidence="4" id="KW-1003">Cell membrane</keyword>
<feature type="transmembrane region" description="Helical" evidence="8">
    <location>
        <begin position="52"/>
        <end position="72"/>
    </location>
</feature>
<feature type="transmembrane region" description="Helical" evidence="8">
    <location>
        <begin position="142"/>
        <end position="160"/>
    </location>
</feature>
<dbReference type="AlphaFoldDB" id="A0A3D9RIK7"/>
<keyword evidence="3" id="KW-0813">Transport</keyword>
<feature type="transmembrane region" description="Helical" evidence="8">
    <location>
        <begin position="267"/>
        <end position="292"/>
    </location>
</feature>
<sequence>MTTATSGTLRRGPILASLLIAAFVALLAQTVLNVALPSMMKDLNVNENTIQWLINGYMLVNGVLVPVSAFLISRYTTRILFLTAAGLFAVGTIICAFSPNFGLLLSGRLIQAAGAGILMPLMTIVILTIFPVAERGKAMGMMGIAMICAPAIGPTLSGYVVEHYSWHVLFYIILPLSIFAFIYGAYSMKNVVKTSKPKLDALGVILSTLGFGGVLYGFSDAGADGWDSTTVITCLVVGAVSLILFVWRELTAEKPLLELDVFKFGMFSLTTVINVIITMSMYSGMVLLPIYLQNIRGFSPIDSGLLLLPGAILMGIMSPITGMIFDKIGARWLAVAGLLISAVTTYEFSTLTIDTSYMHLIVTYTFRMFGMSMLMMPIQTAGLNQLPQRLNAHGSAMSQTLRNVAGALGTALLVTIMTNKATAVTKELVVAGNVDPKDQVKMADVIQHATVTGINHSFTIATWLTAAALLLAFFIKKTKPQEEKVVQTQKEAS</sequence>
<evidence type="ECO:0000256" key="4">
    <source>
        <dbReference type="ARBA" id="ARBA00022475"/>
    </source>
</evidence>
<keyword evidence="7 8" id="KW-0472">Membrane</keyword>
<dbReference type="InterPro" id="IPR036259">
    <property type="entry name" value="MFS_trans_sf"/>
</dbReference>
<proteinExistence type="inferred from homology"/>
<comment type="caution">
    <text evidence="10">The sequence shown here is derived from an EMBL/GenBank/DDBJ whole genome shotgun (WGS) entry which is preliminary data.</text>
</comment>
<dbReference type="NCBIfam" id="TIGR00711">
    <property type="entry name" value="efflux_EmrB"/>
    <property type="match status" value="1"/>
</dbReference>
<feature type="transmembrane region" description="Helical" evidence="8">
    <location>
        <begin position="199"/>
        <end position="218"/>
    </location>
</feature>
<feature type="transmembrane region" description="Helical" evidence="8">
    <location>
        <begin position="304"/>
        <end position="325"/>
    </location>
</feature>
<dbReference type="RefSeq" id="WP_245996095.1">
    <property type="nucleotide sequence ID" value="NZ_QTTN01000023.1"/>
</dbReference>
<keyword evidence="5 8" id="KW-0812">Transmembrane</keyword>
<gene>
    <name evidence="10" type="ORF">A8990_12347</name>
</gene>
<dbReference type="SUPFAM" id="SSF103473">
    <property type="entry name" value="MFS general substrate transporter"/>
    <property type="match status" value="1"/>
</dbReference>
<dbReference type="GO" id="GO:0022857">
    <property type="term" value="F:transmembrane transporter activity"/>
    <property type="evidence" value="ECO:0007669"/>
    <property type="project" value="InterPro"/>
</dbReference>
<dbReference type="PANTHER" id="PTHR42718">
    <property type="entry name" value="MAJOR FACILITATOR SUPERFAMILY MULTIDRUG TRANSPORTER MFSC"/>
    <property type="match status" value="1"/>
</dbReference>
<evidence type="ECO:0000313" key="10">
    <source>
        <dbReference type="EMBL" id="REE78919.1"/>
    </source>
</evidence>
<dbReference type="InterPro" id="IPR004638">
    <property type="entry name" value="EmrB-like"/>
</dbReference>
<dbReference type="Gene3D" id="1.20.1720.10">
    <property type="entry name" value="Multidrug resistance protein D"/>
    <property type="match status" value="1"/>
</dbReference>
<dbReference type="InterPro" id="IPR011701">
    <property type="entry name" value="MFS"/>
</dbReference>
<organism evidence="10 11">
    <name type="scientific">Paenibacillus taihuensis</name>
    <dbReference type="NCBI Taxonomy" id="1156355"/>
    <lineage>
        <taxon>Bacteria</taxon>
        <taxon>Bacillati</taxon>
        <taxon>Bacillota</taxon>
        <taxon>Bacilli</taxon>
        <taxon>Bacillales</taxon>
        <taxon>Paenibacillaceae</taxon>
        <taxon>Paenibacillus</taxon>
    </lineage>
</organism>
<comment type="subcellular location">
    <subcellularLocation>
        <location evidence="1">Cell membrane</location>
        <topology evidence="1">Multi-pass membrane protein</topology>
    </subcellularLocation>
</comment>
<feature type="transmembrane region" description="Helical" evidence="8">
    <location>
        <begin position="332"/>
        <end position="351"/>
    </location>
</feature>
<dbReference type="PANTHER" id="PTHR42718:SF9">
    <property type="entry name" value="MAJOR FACILITATOR SUPERFAMILY MULTIDRUG TRANSPORTER MFSC"/>
    <property type="match status" value="1"/>
</dbReference>
<evidence type="ECO:0000256" key="6">
    <source>
        <dbReference type="ARBA" id="ARBA00022989"/>
    </source>
</evidence>
<evidence type="ECO:0000259" key="9">
    <source>
        <dbReference type="PROSITE" id="PS50850"/>
    </source>
</evidence>
<reference evidence="10 11" key="1">
    <citation type="submission" date="2018-08" db="EMBL/GenBank/DDBJ databases">
        <title>Genomic Encyclopedia of Type Strains, Phase III (KMG-III): the genomes of soil and plant-associated and newly described type strains.</title>
        <authorList>
            <person name="Whitman W."/>
        </authorList>
    </citation>
    <scope>NUCLEOTIDE SEQUENCE [LARGE SCALE GENOMIC DNA]</scope>
    <source>
        <strain evidence="10 11">CGMCC 1.10966</strain>
    </source>
</reference>
<dbReference type="Proteomes" id="UP000256304">
    <property type="component" value="Unassembled WGS sequence"/>
</dbReference>
<name>A0A3D9RIK7_9BACL</name>
<feature type="transmembrane region" description="Helical" evidence="8">
    <location>
        <begin position="400"/>
        <end position="418"/>
    </location>
</feature>
<feature type="transmembrane region" description="Helical" evidence="8">
    <location>
        <begin position="357"/>
        <end position="379"/>
    </location>
</feature>
<feature type="transmembrane region" description="Helical" evidence="8">
    <location>
        <begin position="230"/>
        <end position="247"/>
    </location>
</feature>